<evidence type="ECO:0000256" key="1">
    <source>
        <dbReference type="SAM" id="MobiDB-lite"/>
    </source>
</evidence>
<name>A0A8J8NGT4_HALGN</name>
<feature type="region of interest" description="Disordered" evidence="1">
    <location>
        <begin position="87"/>
        <end position="114"/>
    </location>
</feature>
<organism evidence="2 3">
    <name type="scientific">Halteria grandinella</name>
    <dbReference type="NCBI Taxonomy" id="5974"/>
    <lineage>
        <taxon>Eukaryota</taxon>
        <taxon>Sar</taxon>
        <taxon>Alveolata</taxon>
        <taxon>Ciliophora</taxon>
        <taxon>Intramacronucleata</taxon>
        <taxon>Spirotrichea</taxon>
        <taxon>Stichotrichia</taxon>
        <taxon>Sporadotrichida</taxon>
        <taxon>Halteriidae</taxon>
        <taxon>Halteria</taxon>
    </lineage>
</organism>
<comment type="caution">
    <text evidence="2">The sequence shown here is derived from an EMBL/GenBank/DDBJ whole genome shotgun (WGS) entry which is preliminary data.</text>
</comment>
<dbReference type="EMBL" id="RRYP01016973">
    <property type="protein sequence ID" value="TNV74454.1"/>
    <property type="molecule type" value="Genomic_DNA"/>
</dbReference>
<evidence type="ECO:0000313" key="3">
    <source>
        <dbReference type="Proteomes" id="UP000785679"/>
    </source>
</evidence>
<dbReference type="Proteomes" id="UP000785679">
    <property type="component" value="Unassembled WGS sequence"/>
</dbReference>
<dbReference type="AlphaFoldDB" id="A0A8J8NGT4"/>
<accession>A0A8J8NGT4</accession>
<feature type="region of interest" description="Disordered" evidence="1">
    <location>
        <begin position="1"/>
        <end position="32"/>
    </location>
</feature>
<sequence>MRFKAHRQKYQQQDQTTRHKSMKIDASPPPSVTGHEMMAHLGNRDLDSLSLEKGELRCSGFKIHLEETQRASFGPRGLDETLHLNFLHGDNQQERSISPIGKDSSHEKREQISPPDIVMSNQKCQTSRNALKTKFSLHLFETSNDIESDPNDGRCQFGESVESIRMSDEHFNTSSQVSLMTKIQNATQREQHPKFRQMKSMQDEQQYGGVAKSMYKPYQSTIERQYTTNPQACIVGASGAQSTYTRVSGMSNRQYSVMDFKNPSNLKNLKNSLHELSISVEKGAFSQVEENHYSATNRDDRRYQNNISIQDKSKIMRQSALIQQARSETKRIAHNSRIENLGGFAKLHSGDGATTDYGLHISAEVAQFGNNQQDTTSASSLNKGSLKRIQLNLKTLLGDLELRDAAGSRTTTNAKYDGGAYQV</sequence>
<keyword evidence="3" id="KW-1185">Reference proteome</keyword>
<protein>
    <submittedName>
        <fullName evidence="2">Uncharacterized protein</fullName>
    </submittedName>
</protein>
<reference evidence="2" key="1">
    <citation type="submission" date="2019-06" db="EMBL/GenBank/DDBJ databases">
        <authorList>
            <person name="Zheng W."/>
        </authorList>
    </citation>
    <scope>NUCLEOTIDE SEQUENCE</scope>
    <source>
        <strain evidence="2">QDHG01</strain>
    </source>
</reference>
<proteinExistence type="predicted"/>
<gene>
    <name evidence="2" type="ORF">FGO68_gene8929</name>
</gene>
<evidence type="ECO:0000313" key="2">
    <source>
        <dbReference type="EMBL" id="TNV74454.1"/>
    </source>
</evidence>